<protein>
    <recommendedName>
        <fullName evidence="2">PF03932 family protein CutC</fullName>
    </recommendedName>
</protein>
<name>A0ABW2DGB9_9BACT</name>
<proteinExistence type="inferred from homology"/>
<reference evidence="4" key="1">
    <citation type="journal article" date="2019" name="Int. J. Syst. Evol. Microbiol.">
        <title>The Global Catalogue of Microorganisms (GCM) 10K type strain sequencing project: providing services to taxonomists for standard genome sequencing and annotation.</title>
        <authorList>
            <consortium name="The Broad Institute Genomics Platform"/>
            <consortium name="The Broad Institute Genome Sequencing Center for Infectious Disease"/>
            <person name="Wu L."/>
            <person name="Ma J."/>
        </authorList>
    </citation>
    <scope>NUCLEOTIDE SEQUENCE [LARGE SCALE GENOMIC DNA]</scope>
    <source>
        <strain evidence="4">CGMCC 4.7393</strain>
    </source>
</reference>
<dbReference type="Proteomes" id="UP001596405">
    <property type="component" value="Unassembled WGS sequence"/>
</dbReference>
<gene>
    <name evidence="2" type="primary">cutC</name>
    <name evidence="3" type="ORF">ACFQHR_04835</name>
</gene>
<sequence>MPQNPVLLEVCIDSVQSAITAQEAGAARVELCDNLVEGGTTPSAGMIQLCRQHLHIPLHVLIRPRRGDFLYTPLEFAVMKKDIAVAKELGVDGVVLGVLLPDGNIDIPRIQELMQLAYPLSVTFHRAFDLTPDPFKALDDLLALGVQRLLTSGQQATAPEGAQLIAELQKTVGEQLIIMPGGGINEQNIHQLIQETGVREIHASARDRRESQMQYRREDLFMGGTPLPTEYALMEASANRIKALAAVTAPSFQ</sequence>
<evidence type="ECO:0000313" key="4">
    <source>
        <dbReference type="Proteomes" id="UP001596405"/>
    </source>
</evidence>
<dbReference type="Pfam" id="PF03932">
    <property type="entry name" value="CutC"/>
    <property type="match status" value="1"/>
</dbReference>
<evidence type="ECO:0000256" key="2">
    <source>
        <dbReference type="HAMAP-Rule" id="MF_00795"/>
    </source>
</evidence>
<comment type="caution">
    <text evidence="3">The sequence shown here is derived from an EMBL/GenBank/DDBJ whole genome shotgun (WGS) entry which is preliminary data.</text>
</comment>
<keyword evidence="2" id="KW-0963">Cytoplasm</keyword>
<organism evidence="3 4">
    <name type="scientific">Rufibacter roseus</name>
    <dbReference type="NCBI Taxonomy" id="1567108"/>
    <lineage>
        <taxon>Bacteria</taxon>
        <taxon>Pseudomonadati</taxon>
        <taxon>Bacteroidota</taxon>
        <taxon>Cytophagia</taxon>
        <taxon>Cytophagales</taxon>
        <taxon>Hymenobacteraceae</taxon>
        <taxon>Rufibacter</taxon>
    </lineage>
</organism>
<dbReference type="Gene3D" id="3.20.20.380">
    <property type="entry name" value="Copper homeostasis (CutC) domain"/>
    <property type="match status" value="1"/>
</dbReference>
<accession>A0ABW2DGB9</accession>
<comment type="subcellular location">
    <subcellularLocation>
        <location evidence="2">Cytoplasm</location>
    </subcellularLocation>
</comment>
<comment type="similarity">
    <text evidence="1 2">Belongs to the CutC family.</text>
</comment>
<keyword evidence="4" id="KW-1185">Reference proteome</keyword>
<comment type="caution">
    <text evidence="2">Once thought to be involved in copper homeostasis, experiments in E.coli have shown this is not the case.</text>
</comment>
<evidence type="ECO:0000256" key="1">
    <source>
        <dbReference type="ARBA" id="ARBA00007768"/>
    </source>
</evidence>
<dbReference type="PANTHER" id="PTHR12598:SF0">
    <property type="entry name" value="COPPER HOMEOSTASIS PROTEIN CUTC HOMOLOG"/>
    <property type="match status" value="1"/>
</dbReference>
<dbReference type="RefSeq" id="WP_066622958.1">
    <property type="nucleotide sequence ID" value="NZ_JBHSYQ010000003.1"/>
</dbReference>
<dbReference type="PANTHER" id="PTHR12598">
    <property type="entry name" value="COPPER HOMEOSTASIS PROTEIN CUTC"/>
    <property type="match status" value="1"/>
</dbReference>
<dbReference type="InterPro" id="IPR036822">
    <property type="entry name" value="CutC-like_dom_sf"/>
</dbReference>
<dbReference type="SUPFAM" id="SSF110395">
    <property type="entry name" value="CutC-like"/>
    <property type="match status" value="1"/>
</dbReference>
<dbReference type="HAMAP" id="MF_00795">
    <property type="entry name" value="CutC"/>
    <property type="match status" value="1"/>
</dbReference>
<evidence type="ECO:0000313" key="3">
    <source>
        <dbReference type="EMBL" id="MFC6996937.1"/>
    </source>
</evidence>
<dbReference type="EMBL" id="JBHSYQ010000003">
    <property type="protein sequence ID" value="MFC6996937.1"/>
    <property type="molecule type" value="Genomic_DNA"/>
</dbReference>
<dbReference type="InterPro" id="IPR005627">
    <property type="entry name" value="CutC-like"/>
</dbReference>